<dbReference type="FunCoup" id="A0A6J2X829">
    <property type="interactions" value="292"/>
</dbReference>
<dbReference type="InterPro" id="IPR001202">
    <property type="entry name" value="WW_dom"/>
</dbReference>
<dbReference type="SUPFAM" id="SSF51045">
    <property type="entry name" value="WW domain"/>
    <property type="match status" value="2"/>
</dbReference>
<comment type="subcellular location">
    <subcellularLocation>
        <location evidence="2">Golgi apparatus</location>
    </subcellularLocation>
    <subcellularLocation>
        <location evidence="1">Lysosome</location>
    </subcellularLocation>
</comment>
<keyword evidence="7" id="KW-0333">Golgi apparatus</keyword>
<reference evidence="11" key="1">
    <citation type="submission" date="2025-08" db="UniProtKB">
        <authorList>
            <consortium name="RefSeq"/>
        </authorList>
    </citation>
    <scope>IDENTIFICATION</scope>
    <source>
        <tissue evidence="11">Gonads</tissue>
    </source>
</reference>
<keyword evidence="10" id="KW-1185">Reference proteome</keyword>
<dbReference type="InterPro" id="IPR036020">
    <property type="entry name" value="WW_dom_sf"/>
</dbReference>
<evidence type="ECO:0000313" key="11">
    <source>
        <dbReference type="RefSeq" id="XP_030747140.1"/>
    </source>
</evidence>
<dbReference type="CTD" id="51741"/>
<feature type="domain" description="WW" evidence="9">
    <location>
        <begin position="10"/>
        <end position="43"/>
    </location>
</feature>
<dbReference type="GO" id="GO:0005764">
    <property type="term" value="C:lysosome"/>
    <property type="evidence" value="ECO:0007669"/>
    <property type="project" value="UniProtKB-SubCell"/>
</dbReference>
<evidence type="ECO:0000256" key="6">
    <source>
        <dbReference type="ARBA" id="ARBA00023002"/>
    </source>
</evidence>
<dbReference type="OrthoDB" id="9989144at2759"/>
<dbReference type="Gene3D" id="2.20.70.10">
    <property type="match status" value="2"/>
</dbReference>
<dbReference type="CDD" id="cd00201">
    <property type="entry name" value="WW"/>
    <property type="match status" value="2"/>
</dbReference>
<dbReference type="PANTHER" id="PTHR43157">
    <property type="entry name" value="PHOSPHATIDYLINOSITOL-GLYCAN BIOSYNTHESIS CLASS F PROTEIN-RELATED"/>
    <property type="match status" value="1"/>
</dbReference>
<evidence type="ECO:0000256" key="4">
    <source>
        <dbReference type="ARBA" id="ARBA00022687"/>
    </source>
</evidence>
<sequence length="454" mass="50906">MNLADSDSDDELPPGWEERVTAGGYVYYANHLTKNTQWTHPRTGKKKKVAGNLPFGWERIVTQTGQIIYVNHETERTTYTDPRLAFAVEEKEHATDFRQRFDASSTALQILHGRDLSGKVAVITGANTGIGFETARSLAKHGCTVIFACRNLAAAEESIDKIRSEERLNIADNCIAIHLDLSSLASVVQFGNTIKSRYHKVDIIILNAGVFGLPYTKTLDGFEMTFQVNHLSHFYLTLLLEPLFVQGSRIVIVSSESHRFANLTSASIDPLTLSPETWRHYWNMTAYNNSKLCNVLFARQLAKNLQGKGVSVFSLHPGNMVSTGLSRHWWLYRLLFAFEVQATSVQEKQNLPKNLDTKKEGHNRTVELRPQCKQVTWRVVGIEAPSDPPSNPRGIYFNNCCPCQESEMAKNDEMALLLWNTSIDMIQSVLGNNAPGLEEKRLGNKILSSSAQGY</sequence>
<dbReference type="PANTHER" id="PTHR43157:SF31">
    <property type="entry name" value="PHOSPHATIDYLINOSITOL-GLYCAN BIOSYNTHESIS CLASS F PROTEIN"/>
    <property type="match status" value="1"/>
</dbReference>
<evidence type="ECO:0000256" key="7">
    <source>
        <dbReference type="ARBA" id="ARBA00023034"/>
    </source>
</evidence>
<accession>A0A6J2X829</accession>
<keyword evidence="8" id="KW-0458">Lysosome</keyword>
<dbReference type="GeneID" id="115875776"/>
<dbReference type="GO" id="GO:0016055">
    <property type="term" value="P:Wnt signaling pathway"/>
    <property type="evidence" value="ECO:0007669"/>
    <property type="project" value="UniProtKB-KW"/>
</dbReference>
<keyword evidence="4" id="KW-0879">Wnt signaling pathway</keyword>
<evidence type="ECO:0000256" key="1">
    <source>
        <dbReference type="ARBA" id="ARBA00004371"/>
    </source>
</evidence>
<dbReference type="GO" id="GO:0016491">
    <property type="term" value="F:oxidoreductase activity"/>
    <property type="evidence" value="ECO:0007669"/>
    <property type="project" value="UniProtKB-KW"/>
</dbReference>
<dbReference type="Pfam" id="PF00397">
    <property type="entry name" value="WW"/>
    <property type="match status" value="2"/>
</dbReference>
<dbReference type="GO" id="GO:0005794">
    <property type="term" value="C:Golgi apparatus"/>
    <property type="evidence" value="ECO:0007669"/>
    <property type="project" value="UniProtKB-SubCell"/>
</dbReference>
<dbReference type="SMART" id="SM00456">
    <property type="entry name" value="WW"/>
    <property type="match status" value="2"/>
</dbReference>
<keyword evidence="6" id="KW-0560">Oxidoreductase</keyword>
<organism evidence="10 11">
    <name type="scientific">Sitophilus oryzae</name>
    <name type="common">Rice weevil</name>
    <name type="synonym">Curculio oryzae</name>
    <dbReference type="NCBI Taxonomy" id="7048"/>
    <lineage>
        <taxon>Eukaryota</taxon>
        <taxon>Metazoa</taxon>
        <taxon>Ecdysozoa</taxon>
        <taxon>Arthropoda</taxon>
        <taxon>Hexapoda</taxon>
        <taxon>Insecta</taxon>
        <taxon>Pterygota</taxon>
        <taxon>Neoptera</taxon>
        <taxon>Endopterygota</taxon>
        <taxon>Coleoptera</taxon>
        <taxon>Polyphaga</taxon>
        <taxon>Cucujiformia</taxon>
        <taxon>Curculionidae</taxon>
        <taxon>Dryophthorinae</taxon>
        <taxon>Sitophilus</taxon>
    </lineage>
</organism>
<proteinExistence type="predicted"/>
<dbReference type="Proteomes" id="UP000504635">
    <property type="component" value="Unplaced"/>
</dbReference>
<evidence type="ECO:0000256" key="2">
    <source>
        <dbReference type="ARBA" id="ARBA00004555"/>
    </source>
</evidence>
<protein>
    <recommendedName>
        <fullName evidence="3">WW domain-containing oxidoreductase</fullName>
    </recommendedName>
</protein>
<dbReference type="FunFam" id="3.40.50.720:FF:000353">
    <property type="entry name" value="WW domain-containing oxidoreductase"/>
    <property type="match status" value="1"/>
</dbReference>
<dbReference type="InParanoid" id="A0A6J2X829"/>
<dbReference type="InterPro" id="IPR036291">
    <property type="entry name" value="NAD(P)-bd_dom_sf"/>
</dbReference>
<name>A0A6J2X829_SITOR</name>
<dbReference type="RefSeq" id="XP_030747140.1">
    <property type="nucleotide sequence ID" value="XM_030891280.1"/>
</dbReference>
<dbReference type="PROSITE" id="PS01159">
    <property type="entry name" value="WW_DOMAIN_1"/>
    <property type="match status" value="1"/>
</dbReference>
<dbReference type="Pfam" id="PF00106">
    <property type="entry name" value="adh_short"/>
    <property type="match status" value="1"/>
</dbReference>
<evidence type="ECO:0000259" key="9">
    <source>
        <dbReference type="PROSITE" id="PS50020"/>
    </source>
</evidence>
<feature type="domain" description="WW" evidence="9">
    <location>
        <begin position="51"/>
        <end position="84"/>
    </location>
</feature>
<keyword evidence="5" id="KW-0053">Apoptosis</keyword>
<dbReference type="GO" id="GO:0006915">
    <property type="term" value="P:apoptotic process"/>
    <property type="evidence" value="ECO:0007669"/>
    <property type="project" value="UniProtKB-KW"/>
</dbReference>
<evidence type="ECO:0000256" key="3">
    <source>
        <dbReference type="ARBA" id="ARBA00016094"/>
    </source>
</evidence>
<dbReference type="PRINTS" id="PR00081">
    <property type="entry name" value="GDHRDH"/>
</dbReference>
<dbReference type="Gene3D" id="3.40.50.720">
    <property type="entry name" value="NAD(P)-binding Rossmann-like Domain"/>
    <property type="match status" value="1"/>
</dbReference>
<dbReference type="PROSITE" id="PS50020">
    <property type="entry name" value="WW_DOMAIN_2"/>
    <property type="match status" value="2"/>
</dbReference>
<dbReference type="KEGG" id="soy:115875776"/>
<evidence type="ECO:0000313" key="10">
    <source>
        <dbReference type="Proteomes" id="UP000504635"/>
    </source>
</evidence>
<gene>
    <name evidence="11" type="primary">LOC115875776</name>
</gene>
<dbReference type="AlphaFoldDB" id="A0A6J2X829"/>
<dbReference type="InterPro" id="IPR002347">
    <property type="entry name" value="SDR_fam"/>
</dbReference>
<evidence type="ECO:0000256" key="5">
    <source>
        <dbReference type="ARBA" id="ARBA00022703"/>
    </source>
</evidence>
<dbReference type="SUPFAM" id="SSF51735">
    <property type="entry name" value="NAD(P)-binding Rossmann-fold domains"/>
    <property type="match status" value="1"/>
</dbReference>
<evidence type="ECO:0000256" key="8">
    <source>
        <dbReference type="ARBA" id="ARBA00023228"/>
    </source>
</evidence>